<dbReference type="GO" id="GO:0005524">
    <property type="term" value="F:ATP binding"/>
    <property type="evidence" value="ECO:0007669"/>
    <property type="project" value="UniProtKB-KW"/>
</dbReference>
<dbReference type="InterPro" id="IPR002078">
    <property type="entry name" value="Sigma_54_int"/>
</dbReference>
<dbReference type="GO" id="GO:0006355">
    <property type="term" value="P:regulation of DNA-templated transcription"/>
    <property type="evidence" value="ECO:0007669"/>
    <property type="project" value="InterPro"/>
</dbReference>
<keyword evidence="9" id="KW-1185">Reference proteome</keyword>
<dbReference type="Gene3D" id="3.30.450.40">
    <property type="match status" value="1"/>
</dbReference>
<dbReference type="InterPro" id="IPR058031">
    <property type="entry name" value="AAA_lid_NorR"/>
</dbReference>
<evidence type="ECO:0000313" key="9">
    <source>
        <dbReference type="Proteomes" id="UP000599578"/>
    </source>
</evidence>
<dbReference type="InterPro" id="IPR029016">
    <property type="entry name" value="GAF-like_dom_sf"/>
</dbReference>
<dbReference type="Pfam" id="PF02954">
    <property type="entry name" value="HTH_8"/>
    <property type="match status" value="1"/>
</dbReference>
<keyword evidence="3" id="KW-0805">Transcription regulation</keyword>
<dbReference type="RefSeq" id="WP_229721867.1">
    <property type="nucleotide sequence ID" value="NZ_BMLT01000004.1"/>
</dbReference>
<dbReference type="Pfam" id="PF01590">
    <property type="entry name" value="GAF"/>
    <property type="match status" value="1"/>
</dbReference>
<dbReference type="EMBL" id="BMLT01000004">
    <property type="protein sequence ID" value="GGO81369.1"/>
    <property type="molecule type" value="Genomic_DNA"/>
</dbReference>
<evidence type="ECO:0000256" key="6">
    <source>
        <dbReference type="SAM" id="MobiDB-lite"/>
    </source>
</evidence>
<dbReference type="PANTHER" id="PTHR32071:SF77">
    <property type="entry name" value="TRANSCRIPTIONAL REGULATORY PROTEIN"/>
    <property type="match status" value="1"/>
</dbReference>
<dbReference type="Pfam" id="PF25601">
    <property type="entry name" value="AAA_lid_14"/>
    <property type="match status" value="1"/>
</dbReference>
<dbReference type="PANTHER" id="PTHR32071">
    <property type="entry name" value="TRANSCRIPTIONAL REGULATORY PROTEIN"/>
    <property type="match status" value="1"/>
</dbReference>
<feature type="domain" description="Sigma-54 factor interaction" evidence="7">
    <location>
        <begin position="316"/>
        <end position="542"/>
    </location>
</feature>
<dbReference type="Proteomes" id="UP000599578">
    <property type="component" value="Unassembled WGS sequence"/>
</dbReference>
<reference evidence="8 9" key="1">
    <citation type="journal article" date="2014" name="Int. J. Syst. Evol. Microbiol.">
        <title>Complete genome sequence of Corynebacterium casei LMG S-19264T (=DSM 44701T), isolated from a smear-ripened cheese.</title>
        <authorList>
            <consortium name="US DOE Joint Genome Institute (JGI-PGF)"/>
            <person name="Walter F."/>
            <person name="Albersmeier A."/>
            <person name="Kalinowski J."/>
            <person name="Ruckert C."/>
        </authorList>
    </citation>
    <scope>NUCLEOTIDE SEQUENCE [LARGE SCALE GENOMIC DNA]</scope>
    <source>
        <strain evidence="8 9">CGMCC 1.7286</strain>
    </source>
</reference>
<dbReference type="Gene3D" id="1.10.8.60">
    <property type="match status" value="1"/>
</dbReference>
<evidence type="ECO:0000313" key="8">
    <source>
        <dbReference type="EMBL" id="GGO81369.1"/>
    </source>
</evidence>
<evidence type="ECO:0000259" key="7">
    <source>
        <dbReference type="PROSITE" id="PS50045"/>
    </source>
</evidence>
<dbReference type="InterPro" id="IPR027417">
    <property type="entry name" value="P-loop_NTPase"/>
</dbReference>
<evidence type="ECO:0000256" key="1">
    <source>
        <dbReference type="ARBA" id="ARBA00022741"/>
    </source>
</evidence>
<accession>A0A917ZG52</accession>
<dbReference type="InterPro" id="IPR025943">
    <property type="entry name" value="Sigma_54_int_dom_ATP-bd_2"/>
</dbReference>
<sequence length="635" mass="68545">MSIRNPNRQGLLPDGKRAPEIQGSWRRCIEEYKLEPGRDLRAPRLSESEIRYARDQLDSLLHSAEPVFDRLRYLGGNSGYCVLVTDASGIVLRDYIDSSRGRELADKGLSLGTVWSENLVGTNGLGTCLATGEALTVYADEHFGRELQRFTCSTAPLIAPDGDVIGALDISTYARGDKVGQGLALNLVCDTADQIEASMFRHAFARHHLLALVSSPVADPALSSALLAVNDAGWILGATSPALLLLGIAERALIVGQGLAALTGANLEDVHRAPVALPSAAGWLMRLAGHLPARNPVAASPAPTPRKPLDSPLYRVAGGDSRLQRNADICHRVMDRNISILLQGETGTGKEVWARAIHDSSARRDKPFVTLNCAAIPESLIESELFGYGAGTFTGGLKGGKTGKIEASNGGTLFLDEIGDMPLALQARLLRVLAEREITPLGQIKPVPVDLHVICATHRDLASIVEQGGFREDLYYRISGVRVALPALRERQDLHALIDLVLAGLPDGEAGEIDAQARRVLAEYHWPGNIRQLKNVLEFALCMSDGASIRLTDLPDEVFPPAPGERSAHTPSETSPMPPDRLVSLGARAPDSDERQRILSALQQHRWVVVRAAEALGISRSTLHRKIRKYGLADS</sequence>
<dbReference type="CDD" id="cd00009">
    <property type="entry name" value="AAA"/>
    <property type="match status" value="1"/>
</dbReference>
<evidence type="ECO:0000256" key="4">
    <source>
        <dbReference type="ARBA" id="ARBA00023125"/>
    </source>
</evidence>
<dbReference type="FunFam" id="3.40.50.300:FF:000006">
    <property type="entry name" value="DNA-binding transcriptional regulator NtrC"/>
    <property type="match status" value="1"/>
</dbReference>
<dbReference type="InterPro" id="IPR009057">
    <property type="entry name" value="Homeodomain-like_sf"/>
</dbReference>
<gene>
    <name evidence="8" type="primary">acoR</name>
    <name evidence="8" type="ORF">GCM10011348_20240</name>
</gene>
<keyword evidence="2" id="KW-0067">ATP-binding</keyword>
<dbReference type="Gene3D" id="1.10.10.60">
    <property type="entry name" value="Homeodomain-like"/>
    <property type="match status" value="1"/>
</dbReference>
<dbReference type="PROSITE" id="PS00688">
    <property type="entry name" value="SIGMA54_INTERACT_3"/>
    <property type="match status" value="1"/>
</dbReference>
<dbReference type="GO" id="GO:0043565">
    <property type="term" value="F:sequence-specific DNA binding"/>
    <property type="evidence" value="ECO:0007669"/>
    <property type="project" value="InterPro"/>
</dbReference>
<protein>
    <submittedName>
        <fullName evidence="8">Transcriptional regulator AcoR</fullName>
    </submittedName>
</protein>
<evidence type="ECO:0000256" key="3">
    <source>
        <dbReference type="ARBA" id="ARBA00023015"/>
    </source>
</evidence>
<dbReference type="SUPFAM" id="SSF46689">
    <property type="entry name" value="Homeodomain-like"/>
    <property type="match status" value="1"/>
</dbReference>
<dbReference type="InterPro" id="IPR002197">
    <property type="entry name" value="HTH_Fis"/>
</dbReference>
<dbReference type="PROSITE" id="PS50045">
    <property type="entry name" value="SIGMA54_INTERACT_4"/>
    <property type="match status" value="1"/>
</dbReference>
<evidence type="ECO:0000256" key="2">
    <source>
        <dbReference type="ARBA" id="ARBA00022840"/>
    </source>
</evidence>
<keyword evidence="1" id="KW-0547">Nucleotide-binding</keyword>
<name>A0A917ZG52_9GAMM</name>
<dbReference type="Gene3D" id="3.40.50.300">
    <property type="entry name" value="P-loop containing nucleotide triphosphate hydrolases"/>
    <property type="match status" value="1"/>
</dbReference>
<keyword evidence="5" id="KW-0804">Transcription</keyword>
<evidence type="ECO:0000256" key="5">
    <source>
        <dbReference type="ARBA" id="ARBA00023163"/>
    </source>
</evidence>
<comment type="caution">
    <text evidence="8">The sequence shown here is derived from an EMBL/GenBank/DDBJ whole genome shotgun (WGS) entry which is preliminary data.</text>
</comment>
<dbReference type="SUPFAM" id="SSF52540">
    <property type="entry name" value="P-loop containing nucleoside triphosphate hydrolases"/>
    <property type="match status" value="1"/>
</dbReference>
<dbReference type="AlphaFoldDB" id="A0A917ZG52"/>
<dbReference type="PRINTS" id="PR01590">
    <property type="entry name" value="HTHFIS"/>
</dbReference>
<dbReference type="PROSITE" id="PS00676">
    <property type="entry name" value="SIGMA54_INTERACT_2"/>
    <property type="match status" value="1"/>
</dbReference>
<dbReference type="InterPro" id="IPR003018">
    <property type="entry name" value="GAF"/>
</dbReference>
<dbReference type="InterPro" id="IPR003593">
    <property type="entry name" value="AAA+_ATPase"/>
</dbReference>
<feature type="region of interest" description="Disordered" evidence="6">
    <location>
        <begin position="555"/>
        <end position="586"/>
    </location>
</feature>
<dbReference type="SMART" id="SM00382">
    <property type="entry name" value="AAA"/>
    <property type="match status" value="1"/>
</dbReference>
<dbReference type="InterPro" id="IPR025944">
    <property type="entry name" value="Sigma_54_int_dom_CS"/>
</dbReference>
<dbReference type="Pfam" id="PF00158">
    <property type="entry name" value="Sigma54_activat"/>
    <property type="match status" value="1"/>
</dbReference>
<keyword evidence="4" id="KW-0238">DNA-binding</keyword>
<proteinExistence type="predicted"/>
<organism evidence="8 9">
    <name type="scientific">Marinobacterium nitratireducens</name>
    <dbReference type="NCBI Taxonomy" id="518897"/>
    <lineage>
        <taxon>Bacteria</taxon>
        <taxon>Pseudomonadati</taxon>
        <taxon>Pseudomonadota</taxon>
        <taxon>Gammaproteobacteria</taxon>
        <taxon>Oceanospirillales</taxon>
        <taxon>Oceanospirillaceae</taxon>
        <taxon>Marinobacterium</taxon>
    </lineage>
</organism>